<feature type="disulfide bond" evidence="19">
    <location>
        <begin position="80"/>
        <end position="326"/>
    </location>
</feature>
<dbReference type="FunFam" id="1.10.287.70:FF:000064">
    <property type="entry name" value="Glutamate receptor ionotropic, kainate"/>
    <property type="match status" value="1"/>
</dbReference>
<dbReference type="Pfam" id="PF00060">
    <property type="entry name" value="Lig_chan"/>
    <property type="match status" value="1"/>
</dbReference>
<dbReference type="InterPro" id="IPR028082">
    <property type="entry name" value="Peripla_BP_I"/>
</dbReference>
<feature type="binding site" evidence="17">
    <location>
        <position position="495"/>
    </location>
    <ligand>
        <name>L-glutamate</name>
        <dbReference type="ChEBI" id="CHEBI:29985"/>
    </ligand>
</feature>
<reference evidence="24" key="1">
    <citation type="submission" date="2016-11" db="EMBL/GenBank/DDBJ databases">
        <title>Venom-gland transcriptomics and venom proteomics of the black-back scorpion (Hadrurus spadix) reveal detectability challenges and an unexplored realm of animal toxin diversity.</title>
        <authorList>
            <person name="Rokyta D.R."/>
            <person name="Ward M.J."/>
        </authorList>
    </citation>
    <scope>NUCLEOTIDE SEQUENCE</scope>
    <source>
        <tissue evidence="24">Venom gland</tissue>
    </source>
</reference>
<dbReference type="InterPro" id="IPR001320">
    <property type="entry name" value="Iontro_rcpt_C"/>
</dbReference>
<evidence type="ECO:0000256" key="11">
    <source>
        <dbReference type="ARBA" id="ARBA00023180"/>
    </source>
</evidence>
<evidence type="ECO:0000256" key="3">
    <source>
        <dbReference type="ARBA" id="ARBA00022475"/>
    </source>
</evidence>
<feature type="binding site" evidence="17">
    <location>
        <position position="666"/>
    </location>
    <ligand>
        <name>L-glutamate</name>
        <dbReference type="ChEBI" id="CHEBI:29985"/>
    </ligand>
</feature>
<evidence type="ECO:0000256" key="21">
    <source>
        <dbReference type="SAM" id="SignalP"/>
    </source>
</evidence>
<feature type="domain" description="Ionotropic glutamate receptor C-terminal" evidence="22">
    <location>
        <begin position="410"/>
        <end position="777"/>
    </location>
</feature>
<feature type="transmembrane region" description="Helical" evidence="20">
    <location>
        <begin position="798"/>
        <end position="826"/>
    </location>
</feature>
<dbReference type="Gene3D" id="3.40.190.10">
    <property type="entry name" value="Periplasmic binding protein-like II"/>
    <property type="match status" value="1"/>
</dbReference>
<dbReference type="AlphaFoldDB" id="A0A1W7RAA1"/>
<dbReference type="CDD" id="cd06382">
    <property type="entry name" value="PBP1_iGluR_Kainate"/>
    <property type="match status" value="1"/>
</dbReference>
<evidence type="ECO:0000256" key="1">
    <source>
        <dbReference type="ARBA" id="ARBA00008685"/>
    </source>
</evidence>
<comment type="similarity">
    <text evidence="1">Belongs to the glutamate-gated ion channel (TC 1.A.10.1) family.</text>
</comment>
<keyword evidence="2" id="KW-0813">Transport</keyword>
<keyword evidence="19" id="KW-1015">Disulfide bond</keyword>
<dbReference type="SUPFAM" id="SSF53850">
    <property type="entry name" value="Periplasmic binding protein-like II"/>
    <property type="match status" value="1"/>
</dbReference>
<keyword evidence="10 24" id="KW-0675">Receptor</keyword>
<feature type="signal peptide" evidence="21">
    <location>
        <begin position="1"/>
        <end position="23"/>
    </location>
</feature>
<feature type="site" description="Interaction with the cone snail toxin Con-ikot-ikot" evidence="18">
    <location>
        <position position="760"/>
    </location>
</feature>
<feature type="transmembrane region" description="Helical" evidence="20">
    <location>
        <begin position="616"/>
        <end position="636"/>
    </location>
</feature>
<dbReference type="InterPro" id="IPR019594">
    <property type="entry name" value="Glu/Gly-bd"/>
</dbReference>
<evidence type="ECO:0000256" key="14">
    <source>
        <dbReference type="ARBA" id="ARBA00023303"/>
    </source>
</evidence>
<dbReference type="Pfam" id="PF01094">
    <property type="entry name" value="ANF_receptor"/>
    <property type="match status" value="1"/>
</dbReference>
<keyword evidence="9 20" id="KW-0472">Membrane</keyword>
<dbReference type="PANTHER" id="PTHR18966">
    <property type="entry name" value="IONOTROPIC GLUTAMATE RECEPTOR"/>
    <property type="match status" value="1"/>
</dbReference>
<keyword evidence="11" id="KW-0325">Glycoprotein</keyword>
<dbReference type="EMBL" id="GFAH01000309">
    <property type="protein sequence ID" value="JAV48080.1"/>
    <property type="molecule type" value="Transcribed_RNA"/>
</dbReference>
<dbReference type="InterPro" id="IPR001508">
    <property type="entry name" value="Iono_Glu_rcpt_met"/>
</dbReference>
<feature type="binding site" evidence="17">
    <location>
        <position position="500"/>
    </location>
    <ligand>
        <name>L-glutamate</name>
        <dbReference type="ChEBI" id="CHEBI:29985"/>
    </ligand>
</feature>
<dbReference type="Gene3D" id="1.10.287.70">
    <property type="match status" value="1"/>
</dbReference>
<dbReference type="SMART" id="SM00079">
    <property type="entry name" value="PBPe"/>
    <property type="match status" value="1"/>
</dbReference>
<feature type="disulfide bond" evidence="19">
    <location>
        <begin position="726"/>
        <end position="783"/>
    </location>
</feature>
<feature type="chain" id="PRO_5012935969" description="Glutamate receptor 1" evidence="21">
    <location>
        <begin position="24"/>
        <end position="894"/>
    </location>
</feature>
<evidence type="ECO:0000256" key="9">
    <source>
        <dbReference type="ARBA" id="ARBA00023136"/>
    </source>
</evidence>
<evidence type="ECO:0000256" key="6">
    <source>
        <dbReference type="ARBA" id="ARBA00022989"/>
    </source>
</evidence>
<evidence type="ECO:0000313" key="24">
    <source>
        <dbReference type="EMBL" id="JAV48080.1"/>
    </source>
</evidence>
<protein>
    <recommendedName>
        <fullName evidence="16">Glutamate receptor 1</fullName>
    </recommendedName>
</protein>
<sequence>MSGICYLFVGTLFGFSVILPAQPLEIRIGGLFESSESVRAFQDAISRINSNRSLLPRSPLTAMVEMVTGNGSFQVAKNVCALMEKGVSATVGPSSPSKYSIAKSTSSALHIPHLQTSIDFWPLATNYSINLFPFITVLSRAFRDLIVAKEWKSFTIIYEESEALITLQEVLTMSKTGDVKILLTPYRPINTYRKLLKDISRRGETNLVLDLPPEKIPYVLREAQGVGMMTEYHNFILTTLDMHMADLQDFQLVRANITGFRLIDSSAYSKEKPNLFGDITEYGRMFKQPRLPKTEAALLHDAVYLLAKAFHDTERKRSSQPPSVSCKKRHPWSQGELLVNYMKTVSFKGITGEVNFDSDGYRRNFSLDIVELKPGGLKKIGTWTPIAGVNFSRDYGTVLKETLLSLKNKTLRITSLVTQPYVMLKQSDKKLLGNDQFEGYCIDLVFELSKLLGFKYEFHLVRDRHHGASNDKKEWTGMIRELIDREADMAVGDLTITYERDVVVDFTTPFMNLGVSILFRKPTKKYPKLFSFLQPLSAEVWVYMAIAYLGISVLLFILARFSPYEWVSPHPCDPDSEILENQFSLLNSLWFTIGSLMQQGSDLNPKALSTRVVAGIWWFFTLIMISSYTANLAAFLTAERMKSPIDSVEDLANQNKIQYGCVESGSTRNFFKESKLPTYRKMFGVMENNPSVYATTNQDGKERVLKGDYAFLMESVSIEYLAERNCELTQIGGLLDTKGYGIATPAGSPYTTLLSSAILKLQETGKLHNLKVKWWKKKGGGLCVEDEKKTSTSTNELGLANVGGVFVVLLAGLGSACVIVVIEFIAHTRKKPREERVSLPREMIKELRRAIVNQSNVKSKENHKRIFKDKSWEAHSDSSSMLTDYELPNIAYRR</sequence>
<feature type="site" description="Interaction with the cone snail toxin Con-ikot-ikot" evidence="18">
    <location>
        <position position="672"/>
    </location>
</feature>
<evidence type="ECO:0000256" key="12">
    <source>
        <dbReference type="ARBA" id="ARBA00023257"/>
    </source>
</evidence>
<evidence type="ECO:0000256" key="15">
    <source>
        <dbReference type="ARBA" id="ARBA00034104"/>
    </source>
</evidence>
<feature type="domain" description="Ionotropic glutamate receptor L-glutamate and glycine-binding" evidence="23">
    <location>
        <begin position="420"/>
        <end position="484"/>
    </location>
</feature>
<evidence type="ECO:0000256" key="17">
    <source>
        <dbReference type="PIRSR" id="PIRSR601508-1"/>
    </source>
</evidence>
<keyword evidence="6 20" id="KW-1133">Transmembrane helix</keyword>
<comment type="subcellular location">
    <subcellularLocation>
        <location evidence="15">Postsynaptic cell membrane</location>
        <topology evidence="15">Multi-pass membrane protein</topology>
    </subcellularLocation>
</comment>
<accession>A0A1W7RAA1</accession>
<evidence type="ECO:0000256" key="10">
    <source>
        <dbReference type="ARBA" id="ARBA00023170"/>
    </source>
</evidence>
<dbReference type="PRINTS" id="PR00177">
    <property type="entry name" value="NMDARECEPTOR"/>
</dbReference>
<feature type="binding site" evidence="17">
    <location>
        <position position="714"/>
    </location>
    <ligand>
        <name>L-glutamate</name>
        <dbReference type="ChEBI" id="CHEBI:29985"/>
    </ligand>
</feature>
<keyword evidence="14" id="KW-0407">Ion channel</keyword>
<evidence type="ECO:0000256" key="20">
    <source>
        <dbReference type="SAM" id="Phobius"/>
    </source>
</evidence>
<evidence type="ECO:0000256" key="13">
    <source>
        <dbReference type="ARBA" id="ARBA00023286"/>
    </source>
</evidence>
<evidence type="ECO:0000259" key="23">
    <source>
        <dbReference type="SMART" id="SM00918"/>
    </source>
</evidence>
<dbReference type="InterPro" id="IPR015683">
    <property type="entry name" value="Ionotropic_Glu_rcpt"/>
</dbReference>
<keyword evidence="7" id="KW-0770">Synapse</keyword>
<keyword evidence="8" id="KW-0406">Ion transport</keyword>
<feature type="transmembrane region" description="Helical" evidence="20">
    <location>
        <begin position="540"/>
        <end position="561"/>
    </location>
</feature>
<keyword evidence="12" id="KW-0628">Postsynaptic cell membrane</keyword>
<proteinExistence type="inferred from homology"/>
<dbReference type="Gene3D" id="3.40.50.2300">
    <property type="match status" value="2"/>
</dbReference>
<keyword evidence="3" id="KW-1003">Cell membrane</keyword>
<dbReference type="GO" id="GO:0045211">
    <property type="term" value="C:postsynaptic membrane"/>
    <property type="evidence" value="ECO:0007669"/>
    <property type="project" value="UniProtKB-SubCell"/>
</dbReference>
<dbReference type="SUPFAM" id="SSF81324">
    <property type="entry name" value="Voltage-gated potassium channels"/>
    <property type="match status" value="1"/>
</dbReference>
<evidence type="ECO:0000256" key="16">
    <source>
        <dbReference type="ARBA" id="ARBA00072754"/>
    </source>
</evidence>
<evidence type="ECO:0000256" key="2">
    <source>
        <dbReference type="ARBA" id="ARBA00022448"/>
    </source>
</evidence>
<evidence type="ECO:0000256" key="18">
    <source>
        <dbReference type="PIRSR" id="PIRSR601508-2"/>
    </source>
</evidence>
<keyword evidence="13" id="KW-1071">Ligand-gated ion channel</keyword>
<name>A0A1W7RAA1_9SCOR</name>
<dbReference type="FunFam" id="3.40.190.10:FF:000060">
    <property type="entry name" value="Glutamate receptor ionotropic, kainate 1"/>
    <property type="match status" value="1"/>
</dbReference>
<evidence type="ECO:0000256" key="7">
    <source>
        <dbReference type="ARBA" id="ARBA00023018"/>
    </source>
</evidence>
<feature type="site" description="Crucial to convey clamshell closure to channel opening" evidence="18">
    <location>
        <position position="645"/>
    </location>
</feature>
<dbReference type="GO" id="GO:0004970">
    <property type="term" value="F:glutamate-gated receptor activity"/>
    <property type="evidence" value="ECO:0007669"/>
    <property type="project" value="UniProtKB-ARBA"/>
</dbReference>
<evidence type="ECO:0000256" key="19">
    <source>
        <dbReference type="PIRSR" id="PIRSR601508-3"/>
    </source>
</evidence>
<organism evidence="24">
    <name type="scientific">Hadrurus spadix</name>
    <dbReference type="NCBI Taxonomy" id="141984"/>
    <lineage>
        <taxon>Eukaryota</taxon>
        <taxon>Metazoa</taxon>
        <taxon>Ecdysozoa</taxon>
        <taxon>Arthropoda</taxon>
        <taxon>Chelicerata</taxon>
        <taxon>Arachnida</taxon>
        <taxon>Scorpiones</taxon>
        <taxon>Iurida</taxon>
        <taxon>Iuroidea</taxon>
        <taxon>Hadrurus</taxon>
    </lineage>
</organism>
<dbReference type="SUPFAM" id="SSF53822">
    <property type="entry name" value="Periplasmic binding protein-like I"/>
    <property type="match status" value="1"/>
</dbReference>
<evidence type="ECO:0000259" key="22">
    <source>
        <dbReference type="SMART" id="SM00079"/>
    </source>
</evidence>
<evidence type="ECO:0000256" key="5">
    <source>
        <dbReference type="ARBA" id="ARBA00022729"/>
    </source>
</evidence>
<evidence type="ECO:0000256" key="4">
    <source>
        <dbReference type="ARBA" id="ARBA00022692"/>
    </source>
</evidence>
<dbReference type="SMART" id="SM00918">
    <property type="entry name" value="Lig_chan-Glu_bd"/>
    <property type="match status" value="1"/>
</dbReference>
<keyword evidence="5 21" id="KW-0732">Signal</keyword>
<dbReference type="InterPro" id="IPR001828">
    <property type="entry name" value="ANF_lig-bd_rcpt"/>
</dbReference>
<feature type="binding site" evidence="17">
    <location>
        <position position="667"/>
    </location>
    <ligand>
        <name>L-glutamate</name>
        <dbReference type="ChEBI" id="CHEBI:29985"/>
    </ligand>
</feature>
<dbReference type="FunFam" id="3.40.190.10:FF:000001">
    <property type="entry name" value="Glutamate receptor ionotropic, kainate 2"/>
    <property type="match status" value="1"/>
</dbReference>
<dbReference type="Pfam" id="PF10613">
    <property type="entry name" value="Lig_chan-Glu_bd"/>
    <property type="match status" value="1"/>
</dbReference>
<dbReference type="GO" id="GO:0008328">
    <property type="term" value="C:ionotropic glutamate receptor complex"/>
    <property type="evidence" value="ECO:0007669"/>
    <property type="project" value="UniProtKB-ARBA"/>
</dbReference>
<keyword evidence="4 20" id="KW-0812">Transmembrane</keyword>
<evidence type="ECO:0000256" key="8">
    <source>
        <dbReference type="ARBA" id="ARBA00023065"/>
    </source>
</evidence>